<proteinExistence type="predicted"/>
<dbReference type="PANTHER" id="PTHR30055">
    <property type="entry name" value="HTH-TYPE TRANSCRIPTIONAL REGULATOR RUTR"/>
    <property type="match status" value="1"/>
</dbReference>
<dbReference type="Pfam" id="PF17754">
    <property type="entry name" value="TetR_C_14"/>
    <property type="match status" value="1"/>
</dbReference>
<dbReference type="InterPro" id="IPR041347">
    <property type="entry name" value="MftR_C"/>
</dbReference>
<protein>
    <submittedName>
        <fullName evidence="6">TetR family transcriptional regulator</fullName>
    </submittedName>
</protein>
<dbReference type="SUPFAM" id="SSF46689">
    <property type="entry name" value="Homeodomain-like"/>
    <property type="match status" value="1"/>
</dbReference>
<name>A0ABV9XM37_9ACTN</name>
<dbReference type="Pfam" id="PF00440">
    <property type="entry name" value="TetR_N"/>
    <property type="match status" value="1"/>
</dbReference>
<dbReference type="PANTHER" id="PTHR30055:SF234">
    <property type="entry name" value="HTH-TYPE TRANSCRIPTIONAL REGULATOR BETI"/>
    <property type="match status" value="1"/>
</dbReference>
<organism evidence="6 7">
    <name type="scientific">Streptomyces coeruleoprunus</name>
    <dbReference type="NCBI Taxonomy" id="285563"/>
    <lineage>
        <taxon>Bacteria</taxon>
        <taxon>Bacillati</taxon>
        <taxon>Actinomycetota</taxon>
        <taxon>Actinomycetes</taxon>
        <taxon>Kitasatosporales</taxon>
        <taxon>Streptomycetaceae</taxon>
        <taxon>Streptomyces</taxon>
    </lineage>
</organism>
<comment type="caution">
    <text evidence="6">The sequence shown here is derived from an EMBL/GenBank/DDBJ whole genome shotgun (WGS) entry which is preliminary data.</text>
</comment>
<evidence type="ECO:0000313" key="7">
    <source>
        <dbReference type="Proteomes" id="UP001595829"/>
    </source>
</evidence>
<keyword evidence="1" id="KW-0805">Transcription regulation</keyword>
<evidence type="ECO:0000256" key="3">
    <source>
        <dbReference type="ARBA" id="ARBA00023163"/>
    </source>
</evidence>
<feature type="DNA-binding region" description="H-T-H motif" evidence="4">
    <location>
        <begin position="32"/>
        <end position="51"/>
    </location>
</feature>
<dbReference type="PRINTS" id="PR00455">
    <property type="entry name" value="HTHTETR"/>
</dbReference>
<dbReference type="InterPro" id="IPR050109">
    <property type="entry name" value="HTH-type_TetR-like_transc_reg"/>
</dbReference>
<dbReference type="InterPro" id="IPR001647">
    <property type="entry name" value="HTH_TetR"/>
</dbReference>
<sequence>MGLRERKKLKTRAAIRRAAHRLVGAQGYETTTIEQIARAAEVSPSTVLRYFATKEDIVLDDAYEPLMEAALRARPPGEEPLESLRVVITGAVRAQLEAEPAETAQRARLLAEVPAVRARLSESLSGTSHLLARVLAERAGRAPDDLSVRVCTAAVTGALREVLLHWATTGAEEDLLTLTDEAFTTLKSGFRL</sequence>
<gene>
    <name evidence="6" type="ORF">ACFPM3_28830</name>
</gene>
<dbReference type="Gene3D" id="1.10.10.60">
    <property type="entry name" value="Homeodomain-like"/>
    <property type="match status" value="1"/>
</dbReference>
<feature type="domain" description="HTH tetR-type" evidence="5">
    <location>
        <begin position="9"/>
        <end position="69"/>
    </location>
</feature>
<keyword evidence="2 4" id="KW-0238">DNA-binding</keyword>
<dbReference type="PROSITE" id="PS50977">
    <property type="entry name" value="HTH_TETR_2"/>
    <property type="match status" value="1"/>
</dbReference>
<reference evidence="7" key="1">
    <citation type="journal article" date="2019" name="Int. J. Syst. Evol. Microbiol.">
        <title>The Global Catalogue of Microorganisms (GCM) 10K type strain sequencing project: providing services to taxonomists for standard genome sequencing and annotation.</title>
        <authorList>
            <consortium name="The Broad Institute Genomics Platform"/>
            <consortium name="The Broad Institute Genome Sequencing Center for Infectious Disease"/>
            <person name="Wu L."/>
            <person name="Ma J."/>
        </authorList>
    </citation>
    <scope>NUCLEOTIDE SEQUENCE [LARGE SCALE GENOMIC DNA]</scope>
    <source>
        <strain evidence="7">CGMCC 4.1648</strain>
    </source>
</reference>
<evidence type="ECO:0000313" key="6">
    <source>
        <dbReference type="EMBL" id="MFC5026142.1"/>
    </source>
</evidence>
<evidence type="ECO:0000256" key="2">
    <source>
        <dbReference type="ARBA" id="ARBA00023125"/>
    </source>
</evidence>
<accession>A0ABV9XM37</accession>
<keyword evidence="7" id="KW-1185">Reference proteome</keyword>
<evidence type="ECO:0000256" key="4">
    <source>
        <dbReference type="PROSITE-ProRule" id="PRU00335"/>
    </source>
</evidence>
<keyword evidence="3" id="KW-0804">Transcription</keyword>
<dbReference type="InterPro" id="IPR009057">
    <property type="entry name" value="Homeodomain-like_sf"/>
</dbReference>
<dbReference type="EMBL" id="JBHSJD010000024">
    <property type="protein sequence ID" value="MFC5026142.1"/>
    <property type="molecule type" value="Genomic_DNA"/>
</dbReference>
<dbReference type="Proteomes" id="UP001595829">
    <property type="component" value="Unassembled WGS sequence"/>
</dbReference>
<dbReference type="RefSeq" id="WP_345689675.1">
    <property type="nucleotide sequence ID" value="NZ_BAABIT010000001.1"/>
</dbReference>
<dbReference type="Gene3D" id="1.10.357.10">
    <property type="entry name" value="Tetracycline Repressor, domain 2"/>
    <property type="match status" value="1"/>
</dbReference>
<evidence type="ECO:0000256" key="1">
    <source>
        <dbReference type="ARBA" id="ARBA00023015"/>
    </source>
</evidence>
<evidence type="ECO:0000259" key="5">
    <source>
        <dbReference type="PROSITE" id="PS50977"/>
    </source>
</evidence>